<keyword evidence="1" id="KW-1133">Transmembrane helix</keyword>
<sequence length="219" mass="23177">MPSTDDPTETCPVPRVPRRALSRPFLLLGFLGLTVGFVTLYWWAVRTSPGQRQDILLFADAQSMNQVFAPLAGLLRPGLPVAVGLVALVLGALSARRRRWRLLAAATVVVLVSAVLSEVLKEDVLERPYLGDLGYTVNSFPSGHVTVATALVVATLLLWPPPLPRSAPWVAGGVVLVACVASVVGHAHRPSDALASVLLVGSVTCLTCALLRVPRTAPA</sequence>
<feature type="transmembrane region" description="Helical" evidence="1">
    <location>
        <begin position="193"/>
        <end position="213"/>
    </location>
</feature>
<evidence type="ECO:0000259" key="2">
    <source>
        <dbReference type="Pfam" id="PF01569"/>
    </source>
</evidence>
<feature type="transmembrane region" description="Helical" evidence="1">
    <location>
        <begin position="25"/>
        <end position="44"/>
    </location>
</feature>
<organism evidence="3 4">
    <name type="scientific">Oerskovia merdavium</name>
    <dbReference type="NCBI Taxonomy" id="2762227"/>
    <lineage>
        <taxon>Bacteria</taxon>
        <taxon>Bacillati</taxon>
        <taxon>Actinomycetota</taxon>
        <taxon>Actinomycetes</taxon>
        <taxon>Micrococcales</taxon>
        <taxon>Cellulomonadaceae</taxon>
        <taxon>Oerskovia</taxon>
    </lineage>
</organism>
<dbReference type="InterPro" id="IPR036938">
    <property type="entry name" value="PAP2/HPO_sf"/>
</dbReference>
<keyword evidence="1" id="KW-0472">Membrane</keyword>
<feature type="transmembrane region" description="Helical" evidence="1">
    <location>
        <begin position="74"/>
        <end position="95"/>
    </location>
</feature>
<dbReference type="CDD" id="cd01610">
    <property type="entry name" value="PAP2_like"/>
    <property type="match status" value="1"/>
</dbReference>
<evidence type="ECO:0000313" key="4">
    <source>
        <dbReference type="Proteomes" id="UP000655570"/>
    </source>
</evidence>
<dbReference type="Gene3D" id="1.20.144.10">
    <property type="entry name" value="Phosphatidic acid phosphatase type 2/haloperoxidase"/>
    <property type="match status" value="1"/>
</dbReference>
<dbReference type="SUPFAM" id="SSF48317">
    <property type="entry name" value="Acid phosphatase/Vanadium-dependent haloperoxidase"/>
    <property type="match status" value="1"/>
</dbReference>
<dbReference type="EMBL" id="JACSQF010000001">
    <property type="protein sequence ID" value="MBD7979406.1"/>
    <property type="molecule type" value="Genomic_DNA"/>
</dbReference>
<proteinExistence type="predicted"/>
<evidence type="ECO:0000313" key="3">
    <source>
        <dbReference type="EMBL" id="MBD7979406.1"/>
    </source>
</evidence>
<dbReference type="RefSeq" id="WP_191800364.1">
    <property type="nucleotide sequence ID" value="NZ_JACSQF010000001.1"/>
</dbReference>
<feature type="transmembrane region" description="Helical" evidence="1">
    <location>
        <begin position="102"/>
        <end position="120"/>
    </location>
</feature>
<feature type="transmembrane region" description="Helical" evidence="1">
    <location>
        <begin position="140"/>
        <end position="159"/>
    </location>
</feature>
<feature type="domain" description="Phosphatidic acid phosphatase type 2/haloperoxidase" evidence="2">
    <location>
        <begin position="138"/>
        <end position="207"/>
    </location>
</feature>
<reference evidence="3 4" key="1">
    <citation type="submission" date="2020-08" db="EMBL/GenBank/DDBJ databases">
        <title>A Genomic Blueprint of the Chicken Gut Microbiome.</title>
        <authorList>
            <person name="Gilroy R."/>
            <person name="Ravi A."/>
            <person name="Getino M."/>
            <person name="Pursley I."/>
            <person name="Horton D.L."/>
            <person name="Alikhan N.-F."/>
            <person name="Baker D."/>
            <person name="Gharbi K."/>
            <person name="Hall N."/>
            <person name="Watson M."/>
            <person name="Adriaenssens E.M."/>
            <person name="Foster-Nyarko E."/>
            <person name="Jarju S."/>
            <person name="Secka A."/>
            <person name="Antonio M."/>
            <person name="Oren A."/>
            <person name="Chaudhuri R."/>
            <person name="La Ragione R.M."/>
            <person name="Hildebrand F."/>
            <person name="Pallen M.J."/>
        </authorList>
    </citation>
    <scope>NUCLEOTIDE SEQUENCE [LARGE SCALE GENOMIC DNA]</scope>
    <source>
        <strain evidence="3 4">Sa2CUA9</strain>
    </source>
</reference>
<keyword evidence="4" id="KW-1185">Reference proteome</keyword>
<comment type="caution">
    <text evidence="3">The sequence shown here is derived from an EMBL/GenBank/DDBJ whole genome shotgun (WGS) entry which is preliminary data.</text>
</comment>
<feature type="transmembrane region" description="Helical" evidence="1">
    <location>
        <begin position="166"/>
        <end position="187"/>
    </location>
</feature>
<protein>
    <submittedName>
        <fullName evidence="3">Phosphatase PAP2 family protein</fullName>
    </submittedName>
</protein>
<keyword evidence="1" id="KW-0812">Transmembrane</keyword>
<name>A0ABR8TUG3_9CELL</name>
<dbReference type="InterPro" id="IPR000326">
    <property type="entry name" value="PAP2/HPO"/>
</dbReference>
<evidence type="ECO:0000256" key="1">
    <source>
        <dbReference type="SAM" id="Phobius"/>
    </source>
</evidence>
<accession>A0ABR8TUG3</accession>
<gene>
    <name evidence="3" type="ORF">H9641_01550</name>
</gene>
<dbReference type="Pfam" id="PF01569">
    <property type="entry name" value="PAP2"/>
    <property type="match status" value="1"/>
</dbReference>
<dbReference type="Proteomes" id="UP000655570">
    <property type="component" value="Unassembled WGS sequence"/>
</dbReference>